<evidence type="ECO:0000256" key="5">
    <source>
        <dbReference type="ARBA" id="ARBA00022723"/>
    </source>
</evidence>
<dbReference type="PANTHER" id="PTHR11774">
    <property type="entry name" value="GERANYLGERANYL TRANSFERASE TYPE BETA SUBUNIT"/>
    <property type="match status" value="1"/>
</dbReference>
<keyword evidence="7" id="KW-0862">Zinc</keyword>
<proteinExistence type="inferred from homology"/>
<keyword evidence="5" id="KW-0479">Metal-binding</keyword>
<dbReference type="AlphaFoldDB" id="A0A8S2Q1Z6"/>
<sequence>IPCGYRGSSCFITSTSDKNELCSNPYDHIHITMTYTALVSLLILGDDLSRVNRQAIISTMKYLQLDNGSFVASVLSSESDLRFIYCACCISYLLDDWSGINTDTCTDYIKNCLTYEGAFGQVPGAEAHGGSTFCAIASLYLMNRLHDVVHDKKQSQLVQWLLNRQSEGFNGRPNKPDDSCYSFWIGATLKMLNAFDFIDVEKNLDFLHSTENSITGGFSKWPNSSADPLHSYLSLAALSLMSNPSLNELHPALIVSQNRIKYLKNELHSKW</sequence>
<dbReference type="Pfam" id="PF00432">
    <property type="entry name" value="Prenyltrans"/>
    <property type="match status" value="1"/>
</dbReference>
<organism evidence="10 11">
    <name type="scientific">Didymodactylos carnosus</name>
    <dbReference type="NCBI Taxonomy" id="1234261"/>
    <lineage>
        <taxon>Eukaryota</taxon>
        <taxon>Metazoa</taxon>
        <taxon>Spiralia</taxon>
        <taxon>Gnathifera</taxon>
        <taxon>Rotifera</taxon>
        <taxon>Eurotatoria</taxon>
        <taxon>Bdelloidea</taxon>
        <taxon>Philodinida</taxon>
        <taxon>Philodinidae</taxon>
        <taxon>Didymodactylos</taxon>
    </lineage>
</organism>
<reference evidence="10" key="1">
    <citation type="submission" date="2021-02" db="EMBL/GenBank/DDBJ databases">
        <authorList>
            <person name="Nowell W R."/>
        </authorList>
    </citation>
    <scope>NUCLEOTIDE SEQUENCE</scope>
</reference>
<protein>
    <recommendedName>
        <fullName evidence="8">Prenyltransferase alpha-alpha toroid domain-containing protein</fullName>
    </recommendedName>
</protein>
<evidence type="ECO:0000313" key="9">
    <source>
        <dbReference type="EMBL" id="CAF1275845.1"/>
    </source>
</evidence>
<accession>A0A8S2Q1Z6</accession>
<dbReference type="Proteomes" id="UP000677228">
    <property type="component" value="Unassembled WGS sequence"/>
</dbReference>
<dbReference type="InterPro" id="IPR008930">
    <property type="entry name" value="Terpenoid_cyclase/PrenylTrfase"/>
</dbReference>
<evidence type="ECO:0000313" key="11">
    <source>
        <dbReference type="Proteomes" id="UP000682733"/>
    </source>
</evidence>
<dbReference type="InterPro" id="IPR045089">
    <property type="entry name" value="PGGT1B-like"/>
</dbReference>
<dbReference type="GO" id="GO:0005953">
    <property type="term" value="C:CAAX-protein geranylgeranyltransferase complex"/>
    <property type="evidence" value="ECO:0007669"/>
    <property type="project" value="TreeGrafter"/>
</dbReference>
<name>A0A8S2Q1Z6_9BILA</name>
<keyword evidence="6" id="KW-0677">Repeat</keyword>
<dbReference type="SUPFAM" id="SSF48239">
    <property type="entry name" value="Terpenoid cyclases/Protein prenyltransferases"/>
    <property type="match status" value="1"/>
</dbReference>
<keyword evidence="3" id="KW-0637">Prenyltransferase</keyword>
<evidence type="ECO:0000256" key="6">
    <source>
        <dbReference type="ARBA" id="ARBA00022737"/>
    </source>
</evidence>
<evidence type="ECO:0000313" key="10">
    <source>
        <dbReference type="EMBL" id="CAF4080903.1"/>
    </source>
</evidence>
<dbReference type="GO" id="GO:0004662">
    <property type="term" value="F:CAAX-protein geranylgeranyltransferase activity"/>
    <property type="evidence" value="ECO:0007669"/>
    <property type="project" value="TreeGrafter"/>
</dbReference>
<evidence type="ECO:0000259" key="8">
    <source>
        <dbReference type="Pfam" id="PF00432"/>
    </source>
</evidence>
<keyword evidence="4" id="KW-0808">Transferase</keyword>
<evidence type="ECO:0000256" key="7">
    <source>
        <dbReference type="ARBA" id="ARBA00022833"/>
    </source>
</evidence>
<dbReference type="InterPro" id="IPR001330">
    <property type="entry name" value="Prenyltrans"/>
</dbReference>
<comment type="similarity">
    <text evidence="2">Belongs to the protein prenyltransferase subunit beta family.</text>
</comment>
<dbReference type="PANTHER" id="PTHR11774:SF4">
    <property type="entry name" value="GERANYLGERANYL TRANSFERASE TYPE-1 SUBUNIT BETA"/>
    <property type="match status" value="1"/>
</dbReference>
<evidence type="ECO:0000256" key="3">
    <source>
        <dbReference type="ARBA" id="ARBA00022602"/>
    </source>
</evidence>
<evidence type="ECO:0000256" key="2">
    <source>
        <dbReference type="ARBA" id="ARBA00010497"/>
    </source>
</evidence>
<evidence type="ECO:0000256" key="4">
    <source>
        <dbReference type="ARBA" id="ARBA00022679"/>
    </source>
</evidence>
<feature type="domain" description="Prenyltransferase alpha-alpha toroid" evidence="8">
    <location>
        <begin position="8"/>
        <end position="254"/>
    </location>
</feature>
<dbReference type="Proteomes" id="UP000682733">
    <property type="component" value="Unassembled WGS sequence"/>
</dbReference>
<feature type="non-terminal residue" evidence="10">
    <location>
        <position position="1"/>
    </location>
</feature>
<dbReference type="Gene3D" id="1.50.10.20">
    <property type="match status" value="1"/>
</dbReference>
<comment type="caution">
    <text evidence="10">The sequence shown here is derived from an EMBL/GenBank/DDBJ whole genome shotgun (WGS) entry which is preliminary data.</text>
</comment>
<gene>
    <name evidence="9" type="ORF">OVA965_LOCUS27405</name>
    <name evidence="10" type="ORF">TMI583_LOCUS28149</name>
</gene>
<comment type="cofactor">
    <cofactor evidence="1">
        <name>Zn(2+)</name>
        <dbReference type="ChEBI" id="CHEBI:29105"/>
    </cofactor>
</comment>
<dbReference type="EMBL" id="CAJOBA010039650">
    <property type="protein sequence ID" value="CAF4080903.1"/>
    <property type="molecule type" value="Genomic_DNA"/>
</dbReference>
<evidence type="ECO:0000256" key="1">
    <source>
        <dbReference type="ARBA" id="ARBA00001947"/>
    </source>
</evidence>
<dbReference type="EMBL" id="CAJNOK010018089">
    <property type="protein sequence ID" value="CAF1275845.1"/>
    <property type="molecule type" value="Genomic_DNA"/>
</dbReference>
<dbReference type="GO" id="GO:0046872">
    <property type="term" value="F:metal ion binding"/>
    <property type="evidence" value="ECO:0007669"/>
    <property type="project" value="UniProtKB-KW"/>
</dbReference>